<evidence type="ECO:0000256" key="1">
    <source>
        <dbReference type="ARBA" id="ARBA00004123"/>
    </source>
</evidence>
<dbReference type="GO" id="GO:0005730">
    <property type="term" value="C:nucleolus"/>
    <property type="evidence" value="ECO:0007669"/>
    <property type="project" value="InterPro"/>
</dbReference>
<dbReference type="GO" id="GO:0006355">
    <property type="term" value="P:regulation of DNA-templated transcription"/>
    <property type="evidence" value="ECO:0007669"/>
    <property type="project" value="InterPro"/>
</dbReference>
<reference evidence="5" key="1">
    <citation type="submission" date="2020-11" db="EMBL/GenBank/DDBJ databases">
        <authorList>
            <consortium name="DOE Joint Genome Institute"/>
            <person name="Ahrendt S."/>
            <person name="Riley R."/>
            <person name="Andreopoulos W."/>
            <person name="Labutti K."/>
            <person name="Pangilinan J."/>
            <person name="Ruiz-Duenas F.J."/>
            <person name="Barrasa J.M."/>
            <person name="Sanchez-Garcia M."/>
            <person name="Camarero S."/>
            <person name="Miyauchi S."/>
            <person name="Serrano A."/>
            <person name="Linde D."/>
            <person name="Babiker R."/>
            <person name="Drula E."/>
            <person name="Ayuso-Fernandez I."/>
            <person name="Pacheco R."/>
            <person name="Padilla G."/>
            <person name="Ferreira P."/>
            <person name="Barriuso J."/>
            <person name="Kellner H."/>
            <person name="Castanera R."/>
            <person name="Alfaro M."/>
            <person name="Ramirez L."/>
            <person name="Pisabarro A.G."/>
            <person name="Kuo A."/>
            <person name="Tritt A."/>
            <person name="Lipzen A."/>
            <person name="He G."/>
            <person name="Yan M."/>
            <person name="Ng V."/>
            <person name="Cullen D."/>
            <person name="Martin F."/>
            <person name="Rosso M.-N."/>
            <person name="Henrissat B."/>
            <person name="Hibbett D."/>
            <person name="Martinez A.T."/>
            <person name="Grigoriev I.V."/>
        </authorList>
    </citation>
    <scope>NUCLEOTIDE SEQUENCE</scope>
    <source>
        <strain evidence="5">ATCC 90797</strain>
    </source>
</reference>
<feature type="compositionally biased region" description="Acidic residues" evidence="4">
    <location>
        <begin position="729"/>
        <end position="752"/>
    </location>
</feature>
<comment type="similarity">
    <text evidence="2">Belongs to the MYBBP1A family.</text>
</comment>
<dbReference type="InterPro" id="IPR016024">
    <property type="entry name" value="ARM-type_fold"/>
</dbReference>
<feature type="region of interest" description="Disordered" evidence="4">
    <location>
        <begin position="37"/>
        <end position="59"/>
    </location>
</feature>
<evidence type="ECO:0000256" key="2">
    <source>
        <dbReference type="ARBA" id="ARBA00006809"/>
    </source>
</evidence>
<dbReference type="SUPFAM" id="SSF48371">
    <property type="entry name" value="ARM repeat"/>
    <property type="match status" value="1"/>
</dbReference>
<comment type="caution">
    <text evidence="5">The sequence shown here is derived from an EMBL/GenBank/DDBJ whole genome shotgun (WGS) entry which is preliminary data.</text>
</comment>
<feature type="region of interest" description="Disordered" evidence="4">
    <location>
        <begin position="1126"/>
        <end position="1149"/>
    </location>
</feature>
<keyword evidence="6" id="KW-1185">Reference proteome</keyword>
<dbReference type="AlphaFoldDB" id="A0A9P6AAS2"/>
<protein>
    <recommendedName>
        <fullName evidence="7">DNA polymerase V</fullName>
    </recommendedName>
</protein>
<gene>
    <name evidence="5" type="ORF">BDN71DRAFT_1381267</name>
</gene>
<dbReference type="InterPro" id="IPR007015">
    <property type="entry name" value="DNA_pol_V/MYBBP1A"/>
</dbReference>
<feature type="compositionally biased region" description="Acidic residues" evidence="4">
    <location>
        <begin position="48"/>
        <end position="59"/>
    </location>
</feature>
<sequence>MSTTLPLFWHLSSNSKQERIDASLKLITALNQFQAQFTPKADERSSGDDESDKEDAEDEGLDALNAHDVVYSIRRLIRGLSSPRESSRLGFAVALTELLSQLETVTCSQILSLILDNSKPPTSATGQEERDSLFARLFGLTSVIQSRLLVNTKALSASASSTTAISDIGTFNEVISQLLILGEKKSWLRESAWWSISLAVDVLEASDIPWKEEAVKSTIDKLLAEQHHWSPEKIALALKLQTQYPAHDWKALLAPTFKNPQLLSNANLLNIARIMKACHEDDENEGSKSVAGGWKPQIHFAWKAILDRFFASESPAPPVSFQEFFRVVVDESLFASNSSPQRKYWGFQVFQAALPRLDGTTLSMLFTKNFMRTWINHLSHQDRYLHKAAKQVATDIQATVKNNPRLGFALVLQLTGVNGNRQFDRLTKTKTVETILASMDAEGIQQYIEYLFQQMADTPAEEDIQGRDARRSWVIDQIAALVRNGSVPKNDNWVQDILDWLVVNGLFVYKKATDKTAILPTQNLSGELRQDCRTRLLTCLGELTNQVATIKGDAKSAKIPGVASDGQLWVCRTLSTITKMEGLKKYVKPSHAFDEENRQVLALANETLVMLRKKSADQMTAKGAELLLAATVVQQYCADTPDFDTLSTCIEGITKMFPEKKKKLKKDKVETTDPEPIDILVDVIIGFMERSTNYLRTVGSQVFGLLSESVTSTTVDLILTQLERRDPAPVDDEDDEEDEEDEEEDEEDEGVDGEVSTKEDQSEEEDGDGDEEEEEDLETRRKIEDALRANGLADDEDDDDDLMDDDQMMAVDEQLAEIFRSRANEKHGKDTNAQREATHFKNRVLDLVEMFIKKQPSSHLVLHFILPLVDLVAGCGSDEQQLADKARGILQSRIGKAKELPLEPNVKNISNALSELHTRARKPRYSSLLAALSQCSLYASKILIIADSEASVLKEYKASLTDFMTRKGSAFNPAFFQDFIQRFPSLGWKLGDDLLDLSSRSVNVYRQCQAYHLVHVMVSQLPKLDDRPSKVVSFMPNLRKALYDVISSAVEEKLVLSTPQMKELFKLGLLAQRQTSVNVTDGAEGIWLPETWTTLQSKISAAPRYKSSPALTTMCGRMAKVTKIAATKRKAAEATGEESTAPKPKRKKK</sequence>
<evidence type="ECO:0008006" key="7">
    <source>
        <dbReference type="Google" id="ProtNLM"/>
    </source>
</evidence>
<keyword evidence="3" id="KW-0539">Nucleus</keyword>
<dbReference type="Proteomes" id="UP000807025">
    <property type="component" value="Unassembled WGS sequence"/>
</dbReference>
<dbReference type="Pfam" id="PF04931">
    <property type="entry name" value="DNA_pol_phi"/>
    <property type="match status" value="1"/>
</dbReference>
<proteinExistence type="inferred from homology"/>
<organism evidence="5 6">
    <name type="scientific">Pleurotus eryngii</name>
    <name type="common">Boletus of the steppes</name>
    <dbReference type="NCBI Taxonomy" id="5323"/>
    <lineage>
        <taxon>Eukaryota</taxon>
        <taxon>Fungi</taxon>
        <taxon>Dikarya</taxon>
        <taxon>Basidiomycota</taxon>
        <taxon>Agaricomycotina</taxon>
        <taxon>Agaricomycetes</taxon>
        <taxon>Agaricomycetidae</taxon>
        <taxon>Agaricales</taxon>
        <taxon>Pleurotineae</taxon>
        <taxon>Pleurotaceae</taxon>
        <taxon>Pleurotus</taxon>
    </lineage>
</organism>
<dbReference type="PANTHER" id="PTHR13213:SF2">
    <property type="entry name" value="MYB-BINDING PROTEIN 1A"/>
    <property type="match status" value="1"/>
</dbReference>
<name>A0A9P6AAS2_PLEER</name>
<comment type="subcellular location">
    <subcellularLocation>
        <location evidence="1">Nucleus</location>
    </subcellularLocation>
</comment>
<dbReference type="PANTHER" id="PTHR13213">
    <property type="entry name" value="MYB-BINDING PROTEIN 1A FAMILY MEMBER"/>
    <property type="match status" value="1"/>
</dbReference>
<evidence type="ECO:0000256" key="3">
    <source>
        <dbReference type="ARBA" id="ARBA00023242"/>
    </source>
</evidence>
<evidence type="ECO:0000313" key="6">
    <source>
        <dbReference type="Proteomes" id="UP000807025"/>
    </source>
</evidence>
<dbReference type="OrthoDB" id="342531at2759"/>
<feature type="region of interest" description="Disordered" evidence="4">
    <location>
        <begin position="721"/>
        <end position="779"/>
    </location>
</feature>
<accession>A0A9P6AAS2</accession>
<evidence type="ECO:0000313" key="5">
    <source>
        <dbReference type="EMBL" id="KAF9500999.1"/>
    </source>
</evidence>
<dbReference type="GO" id="GO:0000182">
    <property type="term" value="F:rDNA binding"/>
    <property type="evidence" value="ECO:0007669"/>
    <property type="project" value="TreeGrafter"/>
</dbReference>
<dbReference type="EMBL" id="MU154525">
    <property type="protein sequence ID" value="KAF9500999.1"/>
    <property type="molecule type" value="Genomic_DNA"/>
</dbReference>
<evidence type="ECO:0000256" key="4">
    <source>
        <dbReference type="SAM" id="MobiDB-lite"/>
    </source>
</evidence>
<feature type="compositionally biased region" description="Acidic residues" evidence="4">
    <location>
        <begin position="761"/>
        <end position="777"/>
    </location>
</feature>